<dbReference type="GO" id="GO:0009055">
    <property type="term" value="F:electron transfer activity"/>
    <property type="evidence" value="ECO:0007669"/>
    <property type="project" value="TreeGrafter"/>
</dbReference>
<dbReference type="Gene3D" id="3.10.20.30">
    <property type="match status" value="1"/>
</dbReference>
<dbReference type="OrthoDB" id="268593at2759"/>
<dbReference type="PRINTS" id="PR00355">
    <property type="entry name" value="ADRENODOXIN"/>
</dbReference>
<keyword evidence="10" id="KW-1185">Reference proteome</keyword>
<comment type="caution">
    <text evidence="9">The sequence shown here is derived from an EMBL/GenBank/DDBJ whole genome shotgun (WGS) entry which is preliminary data.</text>
</comment>
<comment type="cofactor">
    <cofactor evidence="6">
        <name>[2Fe-2S] cluster</name>
        <dbReference type="ChEBI" id="CHEBI:190135"/>
    </cofactor>
</comment>
<dbReference type="GO" id="GO:0051537">
    <property type="term" value="F:2 iron, 2 sulfur cluster binding"/>
    <property type="evidence" value="ECO:0007669"/>
    <property type="project" value="UniProtKB-KW"/>
</dbReference>
<dbReference type="GO" id="GO:0046872">
    <property type="term" value="F:metal ion binding"/>
    <property type="evidence" value="ECO:0007669"/>
    <property type="project" value="UniProtKB-KW"/>
</dbReference>
<evidence type="ECO:0000256" key="1">
    <source>
        <dbReference type="ARBA" id="ARBA00010914"/>
    </source>
</evidence>
<gene>
    <name evidence="9" type="ORF">BGZ99_001744</name>
</gene>
<dbReference type="InterPro" id="IPR036010">
    <property type="entry name" value="2Fe-2S_ferredoxin-like_sf"/>
</dbReference>
<keyword evidence="5" id="KW-0411">Iron-sulfur</keyword>
<comment type="similarity">
    <text evidence="1">Belongs to the adrenodoxin/putidaredoxin family.</text>
</comment>
<dbReference type="GO" id="GO:0140647">
    <property type="term" value="P:P450-containing electron transport chain"/>
    <property type="evidence" value="ECO:0007669"/>
    <property type="project" value="InterPro"/>
</dbReference>
<evidence type="ECO:0000313" key="10">
    <source>
        <dbReference type="Proteomes" id="UP000738325"/>
    </source>
</evidence>
<dbReference type="InterPro" id="IPR001055">
    <property type="entry name" value="Adrenodoxin-like"/>
</dbReference>
<dbReference type="PROSITE" id="PS51085">
    <property type="entry name" value="2FE2S_FER_2"/>
    <property type="match status" value="1"/>
</dbReference>
<dbReference type="GO" id="GO:0005739">
    <property type="term" value="C:mitochondrion"/>
    <property type="evidence" value="ECO:0007669"/>
    <property type="project" value="TreeGrafter"/>
</dbReference>
<evidence type="ECO:0000256" key="5">
    <source>
        <dbReference type="ARBA" id="ARBA00023014"/>
    </source>
</evidence>
<dbReference type="EMBL" id="JAAAIP010000146">
    <property type="protein sequence ID" value="KAG0324496.1"/>
    <property type="molecule type" value="Genomic_DNA"/>
</dbReference>
<dbReference type="PANTHER" id="PTHR23426:SF65">
    <property type="entry name" value="FERREDOXIN-2, MITOCHONDRIAL"/>
    <property type="match status" value="1"/>
</dbReference>
<feature type="region of interest" description="Disordered" evidence="7">
    <location>
        <begin position="17"/>
        <end position="41"/>
    </location>
</feature>
<protein>
    <recommendedName>
        <fullName evidence="8">2Fe-2S ferredoxin-type domain-containing protein</fullName>
    </recommendedName>
</protein>
<dbReference type="SUPFAM" id="SSF54292">
    <property type="entry name" value="2Fe-2S ferredoxin-like"/>
    <property type="match status" value="1"/>
</dbReference>
<evidence type="ECO:0000256" key="4">
    <source>
        <dbReference type="ARBA" id="ARBA00023004"/>
    </source>
</evidence>
<sequence length="477" mass="51030">MGLIARIRYAEAMTGLRNTTSGNDRHSQFSTASGVQYSKRGRPAPGQGFQVNFVMQDGEEISVQAHEGESLLDVAWANDIDIEGACEASLACSTCHVILDPESYSKLEEATDEENDMLDLAFGLSDTSRLGCQVLMNKSLDDLTAKELALEAMLESRLELISARLCTLSNDTRTLSTETNKLFDVIQAKFPRLFMLEDHLLRTQGKPGLSNVYLETESTSASASPSPEPQQLPQPQLVPRRPAHMLTGSNSAAHVRSIGDNEIEEIKMGVRTLRRKFQAASAAVTTIGWWRHLKEKNDAAVSASATLAVEQPSVPAVPAIPTIPDSSYSPPSPSSPVIPMTPVTVIRPVSPVAPVTPVVPVVPMIGFNAAAAAIRANKAAKEAAKLSVDTSIPTSPPTSFSPQLTGKAGEVLSPKTMLSPTSASTKKRNTLTLQQIFTPPPPSSTSSVFSKPIQQRERANPSLGLCSPPMSPNSIAI</sequence>
<feature type="region of interest" description="Disordered" evidence="7">
    <location>
        <begin position="437"/>
        <end position="477"/>
    </location>
</feature>
<evidence type="ECO:0000313" key="9">
    <source>
        <dbReference type="EMBL" id="KAG0324496.1"/>
    </source>
</evidence>
<dbReference type="CDD" id="cd00207">
    <property type="entry name" value="fer2"/>
    <property type="match status" value="1"/>
</dbReference>
<feature type="compositionally biased region" description="Polar residues" evidence="7">
    <location>
        <begin position="17"/>
        <end position="36"/>
    </location>
</feature>
<organism evidence="9 10">
    <name type="scientific">Dissophora globulifera</name>
    <dbReference type="NCBI Taxonomy" id="979702"/>
    <lineage>
        <taxon>Eukaryota</taxon>
        <taxon>Fungi</taxon>
        <taxon>Fungi incertae sedis</taxon>
        <taxon>Mucoromycota</taxon>
        <taxon>Mortierellomycotina</taxon>
        <taxon>Mortierellomycetes</taxon>
        <taxon>Mortierellales</taxon>
        <taxon>Mortierellaceae</taxon>
        <taxon>Dissophora</taxon>
    </lineage>
</organism>
<feature type="compositionally biased region" description="Low complexity" evidence="7">
    <location>
        <begin position="215"/>
        <end position="225"/>
    </location>
</feature>
<reference evidence="9" key="1">
    <citation type="journal article" date="2020" name="Fungal Divers.">
        <title>Resolving the Mortierellaceae phylogeny through synthesis of multi-gene phylogenetics and phylogenomics.</title>
        <authorList>
            <person name="Vandepol N."/>
            <person name="Liber J."/>
            <person name="Desiro A."/>
            <person name="Na H."/>
            <person name="Kennedy M."/>
            <person name="Barry K."/>
            <person name="Grigoriev I.V."/>
            <person name="Miller A.N."/>
            <person name="O'Donnell K."/>
            <person name="Stajich J.E."/>
            <person name="Bonito G."/>
        </authorList>
    </citation>
    <scope>NUCLEOTIDE SEQUENCE</scope>
    <source>
        <strain evidence="9">REB-010B</strain>
    </source>
</reference>
<dbReference type="Pfam" id="PF00111">
    <property type="entry name" value="Fer2"/>
    <property type="match status" value="1"/>
</dbReference>
<dbReference type="InterPro" id="IPR001041">
    <property type="entry name" value="2Fe-2S_ferredoxin-type"/>
</dbReference>
<keyword evidence="3" id="KW-0479">Metal-binding</keyword>
<name>A0A9P6UXP5_9FUNG</name>
<keyword evidence="4" id="KW-0408">Iron</keyword>
<accession>A0A9P6UXP5</accession>
<keyword evidence="2" id="KW-0001">2Fe-2S</keyword>
<feature type="domain" description="2Fe-2S ferredoxin-type" evidence="8">
    <location>
        <begin position="49"/>
        <end position="151"/>
    </location>
</feature>
<evidence type="ECO:0000256" key="6">
    <source>
        <dbReference type="ARBA" id="ARBA00034078"/>
    </source>
</evidence>
<dbReference type="PROSITE" id="PS00814">
    <property type="entry name" value="ADX"/>
    <property type="match status" value="1"/>
</dbReference>
<evidence type="ECO:0000256" key="7">
    <source>
        <dbReference type="SAM" id="MobiDB-lite"/>
    </source>
</evidence>
<proteinExistence type="inferred from homology"/>
<evidence type="ECO:0000256" key="3">
    <source>
        <dbReference type="ARBA" id="ARBA00022723"/>
    </source>
</evidence>
<evidence type="ECO:0000259" key="8">
    <source>
        <dbReference type="PROSITE" id="PS51085"/>
    </source>
</evidence>
<dbReference type="Proteomes" id="UP000738325">
    <property type="component" value="Unassembled WGS sequence"/>
</dbReference>
<dbReference type="PANTHER" id="PTHR23426">
    <property type="entry name" value="FERREDOXIN/ADRENODOXIN"/>
    <property type="match status" value="1"/>
</dbReference>
<dbReference type="AlphaFoldDB" id="A0A9P6UXP5"/>
<dbReference type="InterPro" id="IPR018298">
    <property type="entry name" value="Adrenodoxin_Fe-S_BS"/>
</dbReference>
<dbReference type="InterPro" id="IPR012675">
    <property type="entry name" value="Beta-grasp_dom_sf"/>
</dbReference>
<evidence type="ECO:0000256" key="2">
    <source>
        <dbReference type="ARBA" id="ARBA00022714"/>
    </source>
</evidence>
<feature type="region of interest" description="Disordered" evidence="7">
    <location>
        <begin position="215"/>
        <end position="236"/>
    </location>
</feature>